<dbReference type="InterPro" id="IPR006059">
    <property type="entry name" value="SBP"/>
</dbReference>
<keyword evidence="9" id="KW-1185">Reference proteome</keyword>
<proteinExistence type="inferred from homology"/>
<dbReference type="InterPro" id="IPR036388">
    <property type="entry name" value="WH-like_DNA-bd_sf"/>
</dbReference>
<evidence type="ECO:0000313" key="8">
    <source>
        <dbReference type="EMBL" id="MDR6549174.1"/>
    </source>
</evidence>
<dbReference type="Proteomes" id="UP001267290">
    <property type="component" value="Unassembled WGS sequence"/>
</dbReference>
<evidence type="ECO:0000256" key="4">
    <source>
        <dbReference type="ARBA" id="ARBA00023015"/>
    </source>
</evidence>
<name>A0ABU1NNW1_9BACL</name>
<comment type="caution">
    <text evidence="8">The sequence shown here is derived from an EMBL/GenBank/DDBJ whole genome shotgun (WGS) entry which is preliminary data.</text>
</comment>
<dbReference type="SMART" id="SM00345">
    <property type="entry name" value="HTH_GNTR"/>
    <property type="match status" value="1"/>
</dbReference>
<dbReference type="SUPFAM" id="SSF53850">
    <property type="entry name" value="Periplasmic binding protein-like II"/>
    <property type="match status" value="1"/>
</dbReference>
<sequence length="458" mass="51889">MVKGRKSFRERLNEMVGTLRKEIIQGTLQAGDFLPSEIDLSRKFDLSNLSVRKGLQTLVEEGYITKIPSVGNQVIEQFKQQKCHIRFVYPADLEESVQISSLLDQFEALYPHIEIVRIAESGGDYTSYLRSGLQEGQVDVALLSDSVFYSLTAEQDAAAYFAPTLPLEGQYRMLAQSFSQNEHLYASPFSFSPLVLCYNKSHFREMSLAMPDSSWTWSDLAEHAKLLTQPNTKYGFYFYTRSRNRWPLFLMQNGVEAPRDHEGSIPQCVEQIKDGLNDYRRVLDGPMLFPHFLANAPLPLTPEALFAQGKLSMIITSYFHLNRLLNLQDIDFDIAPIPRGKEAKTLLITLGIAIANRSQNKDEAALLAQFFTSYDSQVGLRLCTTSIPALRSAAELEGADMAFSRYTMYRDIVPTYTSLKEMGLSSEKLDKIMEAAQLNWSMLEDEATLNQRLTDILT</sequence>
<keyword evidence="3" id="KW-0732">Signal</keyword>
<evidence type="ECO:0000259" key="7">
    <source>
        <dbReference type="PROSITE" id="PS50949"/>
    </source>
</evidence>
<keyword evidence="2" id="KW-0813">Transport</keyword>
<organism evidence="8 9">
    <name type="scientific">Paenibacillus qinlingensis</name>
    <dbReference type="NCBI Taxonomy" id="1837343"/>
    <lineage>
        <taxon>Bacteria</taxon>
        <taxon>Bacillati</taxon>
        <taxon>Bacillota</taxon>
        <taxon>Bacilli</taxon>
        <taxon>Bacillales</taxon>
        <taxon>Paenibacillaceae</taxon>
        <taxon>Paenibacillus</taxon>
    </lineage>
</organism>
<keyword evidence="5" id="KW-0238">DNA-binding</keyword>
<dbReference type="Pfam" id="PF00392">
    <property type="entry name" value="GntR"/>
    <property type="match status" value="1"/>
</dbReference>
<keyword evidence="4" id="KW-0805">Transcription regulation</keyword>
<evidence type="ECO:0000313" key="9">
    <source>
        <dbReference type="Proteomes" id="UP001267290"/>
    </source>
</evidence>
<dbReference type="PROSITE" id="PS50949">
    <property type="entry name" value="HTH_GNTR"/>
    <property type="match status" value="1"/>
</dbReference>
<keyword evidence="8" id="KW-0762">Sugar transport</keyword>
<dbReference type="RefSeq" id="WP_310222939.1">
    <property type="nucleotide sequence ID" value="NZ_JAVDSB010000001.1"/>
</dbReference>
<dbReference type="Gene3D" id="1.10.10.10">
    <property type="entry name" value="Winged helix-like DNA-binding domain superfamily/Winged helix DNA-binding domain"/>
    <property type="match status" value="1"/>
</dbReference>
<keyword evidence="6" id="KW-0804">Transcription</keyword>
<evidence type="ECO:0000256" key="6">
    <source>
        <dbReference type="ARBA" id="ARBA00023163"/>
    </source>
</evidence>
<feature type="domain" description="HTH gntR-type" evidence="7">
    <location>
        <begin position="9"/>
        <end position="77"/>
    </location>
</feature>
<gene>
    <name evidence="8" type="ORF">J2736_000357</name>
</gene>
<dbReference type="InterPro" id="IPR000524">
    <property type="entry name" value="Tscrpt_reg_HTH_GntR"/>
</dbReference>
<evidence type="ECO:0000256" key="1">
    <source>
        <dbReference type="ARBA" id="ARBA00008520"/>
    </source>
</evidence>
<dbReference type="Gene3D" id="3.40.190.10">
    <property type="entry name" value="Periplasmic binding protein-like II"/>
    <property type="match status" value="1"/>
</dbReference>
<dbReference type="PANTHER" id="PTHR30061:SF50">
    <property type="entry name" value="MALTOSE_MALTODEXTRIN-BINDING PERIPLASMIC PROTEIN"/>
    <property type="match status" value="1"/>
</dbReference>
<dbReference type="SUPFAM" id="SSF46785">
    <property type="entry name" value="Winged helix' DNA-binding domain"/>
    <property type="match status" value="1"/>
</dbReference>
<evidence type="ECO:0000256" key="5">
    <source>
        <dbReference type="ARBA" id="ARBA00023125"/>
    </source>
</evidence>
<comment type="similarity">
    <text evidence="1">Belongs to the bacterial solute-binding protein 1 family.</text>
</comment>
<evidence type="ECO:0000256" key="3">
    <source>
        <dbReference type="ARBA" id="ARBA00022729"/>
    </source>
</evidence>
<evidence type="ECO:0000256" key="2">
    <source>
        <dbReference type="ARBA" id="ARBA00022448"/>
    </source>
</evidence>
<dbReference type="EMBL" id="JAVDSB010000001">
    <property type="protein sequence ID" value="MDR6549174.1"/>
    <property type="molecule type" value="Genomic_DNA"/>
</dbReference>
<reference evidence="8 9" key="1">
    <citation type="submission" date="2023-07" db="EMBL/GenBank/DDBJ databases">
        <title>Sorghum-associated microbial communities from plants grown in Nebraska, USA.</title>
        <authorList>
            <person name="Schachtman D."/>
        </authorList>
    </citation>
    <scope>NUCLEOTIDE SEQUENCE [LARGE SCALE GENOMIC DNA]</scope>
    <source>
        <strain evidence="8 9">CC258</strain>
    </source>
</reference>
<accession>A0ABU1NNW1</accession>
<dbReference type="CDD" id="cd07377">
    <property type="entry name" value="WHTH_GntR"/>
    <property type="match status" value="1"/>
</dbReference>
<dbReference type="Pfam" id="PF01547">
    <property type="entry name" value="SBP_bac_1"/>
    <property type="match status" value="1"/>
</dbReference>
<dbReference type="InterPro" id="IPR036390">
    <property type="entry name" value="WH_DNA-bd_sf"/>
</dbReference>
<dbReference type="PANTHER" id="PTHR30061">
    <property type="entry name" value="MALTOSE-BINDING PERIPLASMIC PROTEIN"/>
    <property type="match status" value="1"/>
</dbReference>
<protein>
    <submittedName>
        <fullName evidence="8">Multiple sugar transport system substrate-binding protein</fullName>
    </submittedName>
</protein>